<proteinExistence type="predicted"/>
<sequence length="143" mass="15636">MGMFTYATTSMEEVNQQPSSDMISYGCHLSILKNKDICLDEIPRADATDSTSPENKLEIHKPLSLQNPKGADYTNEAAVARTRPARELYNPGRDASDKWDTATAWADQGDIKIAIDGGIRRGIDVFKALALGANFCFRGGIPI</sequence>
<dbReference type="HOGENOM" id="CLU_1806759_0_0_1"/>
<dbReference type="InterPro" id="IPR013785">
    <property type="entry name" value="Aldolase_TIM"/>
</dbReference>
<evidence type="ECO:0000259" key="3">
    <source>
        <dbReference type="Pfam" id="PF01070"/>
    </source>
</evidence>
<name>S3CAS2_OPHP1</name>
<accession>S3CAS2</accession>
<dbReference type="VEuPathDB" id="FungiDB:F503_06802"/>
<gene>
    <name evidence="4" type="ORF">F503_06802</name>
</gene>
<protein>
    <recommendedName>
        <fullName evidence="3">FMN-dependent dehydrogenase domain-containing protein</fullName>
    </recommendedName>
</protein>
<dbReference type="SUPFAM" id="SSF51412">
    <property type="entry name" value="Inosine monophosphate dehydrogenase (IMPDH)"/>
    <property type="match status" value="1"/>
</dbReference>
<evidence type="ECO:0000313" key="5">
    <source>
        <dbReference type="Proteomes" id="UP000016923"/>
    </source>
</evidence>
<dbReference type="EMBL" id="KE148147">
    <property type="protein sequence ID" value="EPE09026.1"/>
    <property type="molecule type" value="Genomic_DNA"/>
</dbReference>
<feature type="domain" description="FMN-dependent dehydrogenase" evidence="3">
    <location>
        <begin position="108"/>
        <end position="139"/>
    </location>
</feature>
<evidence type="ECO:0000256" key="2">
    <source>
        <dbReference type="SAM" id="MobiDB-lite"/>
    </source>
</evidence>
<keyword evidence="5" id="KW-1185">Reference proteome</keyword>
<dbReference type="GO" id="GO:0016491">
    <property type="term" value="F:oxidoreductase activity"/>
    <property type="evidence" value="ECO:0007669"/>
    <property type="project" value="InterPro"/>
</dbReference>
<comment type="cofactor">
    <cofactor evidence="1">
        <name>FMN</name>
        <dbReference type="ChEBI" id="CHEBI:58210"/>
    </cofactor>
</comment>
<organism evidence="4 5">
    <name type="scientific">Ophiostoma piceae (strain UAMH 11346)</name>
    <name type="common">Sap stain fungus</name>
    <dbReference type="NCBI Taxonomy" id="1262450"/>
    <lineage>
        <taxon>Eukaryota</taxon>
        <taxon>Fungi</taxon>
        <taxon>Dikarya</taxon>
        <taxon>Ascomycota</taxon>
        <taxon>Pezizomycotina</taxon>
        <taxon>Sordariomycetes</taxon>
        <taxon>Sordariomycetidae</taxon>
        <taxon>Ophiostomatales</taxon>
        <taxon>Ophiostomataceae</taxon>
        <taxon>Ophiostoma</taxon>
    </lineage>
</organism>
<evidence type="ECO:0000313" key="4">
    <source>
        <dbReference type="EMBL" id="EPE09026.1"/>
    </source>
</evidence>
<reference evidence="4 5" key="1">
    <citation type="journal article" date="2013" name="BMC Genomics">
        <title>The genome and transcriptome of the pine saprophyte Ophiostoma piceae, and a comparison with the bark beetle-associated pine pathogen Grosmannia clavigera.</title>
        <authorList>
            <person name="Haridas S."/>
            <person name="Wang Y."/>
            <person name="Lim L."/>
            <person name="Massoumi Alamouti S."/>
            <person name="Jackman S."/>
            <person name="Docking R."/>
            <person name="Robertson G."/>
            <person name="Birol I."/>
            <person name="Bohlmann J."/>
            <person name="Breuil C."/>
        </authorList>
    </citation>
    <scope>NUCLEOTIDE SEQUENCE [LARGE SCALE GENOMIC DNA]</scope>
    <source>
        <strain evidence="4 5">UAMH 11346</strain>
    </source>
</reference>
<feature type="region of interest" description="Disordered" evidence="2">
    <location>
        <begin position="45"/>
        <end position="72"/>
    </location>
</feature>
<evidence type="ECO:0000256" key="1">
    <source>
        <dbReference type="ARBA" id="ARBA00001917"/>
    </source>
</evidence>
<dbReference type="Pfam" id="PF01070">
    <property type="entry name" value="FMN_dh"/>
    <property type="match status" value="1"/>
</dbReference>
<dbReference type="Proteomes" id="UP000016923">
    <property type="component" value="Unassembled WGS sequence"/>
</dbReference>
<dbReference type="STRING" id="1262450.S3CAS2"/>
<dbReference type="InterPro" id="IPR000262">
    <property type="entry name" value="FMN-dep_DH"/>
</dbReference>
<dbReference type="AlphaFoldDB" id="S3CAS2"/>
<dbReference type="Gene3D" id="3.20.20.70">
    <property type="entry name" value="Aldolase class I"/>
    <property type="match status" value="1"/>
</dbReference>